<gene>
    <name evidence="7" type="ORF">COB67_01475</name>
</gene>
<dbReference type="InterPro" id="IPR006330">
    <property type="entry name" value="Ado/ade_deaminase"/>
</dbReference>
<dbReference type="GO" id="GO:0016814">
    <property type="term" value="F:hydrolase activity, acting on carbon-nitrogen (but not peptide) bonds, in cyclic amidines"/>
    <property type="evidence" value="ECO:0007669"/>
    <property type="project" value="UniProtKB-ARBA"/>
</dbReference>
<reference evidence="8" key="1">
    <citation type="submission" date="2017-08" db="EMBL/GenBank/DDBJ databases">
        <title>A dynamic microbial community with high functional redundancy inhabits the cold, oxic subseafloor aquifer.</title>
        <authorList>
            <person name="Tully B.J."/>
            <person name="Wheat C.G."/>
            <person name="Glazer B.T."/>
            <person name="Huber J.A."/>
        </authorList>
    </citation>
    <scope>NUCLEOTIDE SEQUENCE [LARGE SCALE GENOMIC DNA]</scope>
</reference>
<evidence type="ECO:0000256" key="2">
    <source>
        <dbReference type="ARBA" id="ARBA00006676"/>
    </source>
</evidence>
<evidence type="ECO:0000256" key="5">
    <source>
        <dbReference type="ARBA" id="ARBA00022833"/>
    </source>
</evidence>
<comment type="caution">
    <text evidence="7">The sequence shown here is derived from an EMBL/GenBank/DDBJ whole genome shotgun (WGS) entry which is preliminary data.</text>
</comment>
<dbReference type="InterPro" id="IPR032466">
    <property type="entry name" value="Metal_Hydrolase"/>
</dbReference>
<organism evidence="7 8">
    <name type="scientific">SAR324 cluster bacterium</name>
    <dbReference type="NCBI Taxonomy" id="2024889"/>
    <lineage>
        <taxon>Bacteria</taxon>
        <taxon>Deltaproteobacteria</taxon>
        <taxon>SAR324 cluster</taxon>
    </lineage>
</organism>
<keyword evidence="4" id="KW-0378">Hydrolase</keyword>
<sequence>PWSNVATNVITEIEAHPLAEYLERGYPISLNTDDPGFFHTNIIKEFETMQLLHQLSPSQLTRFSQNAVAGSFLSEEKKQILQSEIDAYLNQHHHA</sequence>
<dbReference type="Pfam" id="PF00962">
    <property type="entry name" value="A_deaminase"/>
    <property type="match status" value="1"/>
</dbReference>
<keyword evidence="3" id="KW-0479">Metal-binding</keyword>
<dbReference type="EMBL" id="NVSR01000004">
    <property type="protein sequence ID" value="PCI30479.1"/>
    <property type="molecule type" value="Genomic_DNA"/>
</dbReference>
<dbReference type="Proteomes" id="UP000218113">
    <property type="component" value="Unassembled WGS sequence"/>
</dbReference>
<evidence type="ECO:0000313" key="7">
    <source>
        <dbReference type="EMBL" id="PCI30479.1"/>
    </source>
</evidence>
<evidence type="ECO:0000256" key="1">
    <source>
        <dbReference type="ARBA" id="ARBA00001947"/>
    </source>
</evidence>
<dbReference type="InterPro" id="IPR001365">
    <property type="entry name" value="A_deaminase_dom"/>
</dbReference>
<comment type="cofactor">
    <cofactor evidence="1">
        <name>Zn(2+)</name>
        <dbReference type="ChEBI" id="CHEBI:29105"/>
    </cofactor>
</comment>
<evidence type="ECO:0000313" key="8">
    <source>
        <dbReference type="Proteomes" id="UP000218113"/>
    </source>
</evidence>
<feature type="non-terminal residue" evidence="7">
    <location>
        <position position="1"/>
    </location>
</feature>
<evidence type="ECO:0000256" key="3">
    <source>
        <dbReference type="ARBA" id="ARBA00022723"/>
    </source>
</evidence>
<comment type="similarity">
    <text evidence="2">Belongs to the metallo-dependent hydrolases superfamily. Adenosine and AMP deaminases family.</text>
</comment>
<accession>A0A2A4TAX8</accession>
<dbReference type="AlphaFoldDB" id="A0A2A4TAX8"/>
<dbReference type="GO" id="GO:0046872">
    <property type="term" value="F:metal ion binding"/>
    <property type="evidence" value="ECO:0007669"/>
    <property type="project" value="UniProtKB-KW"/>
</dbReference>
<dbReference type="GO" id="GO:0019239">
    <property type="term" value="F:deaminase activity"/>
    <property type="evidence" value="ECO:0007669"/>
    <property type="project" value="InterPro"/>
</dbReference>
<evidence type="ECO:0000259" key="6">
    <source>
        <dbReference type="Pfam" id="PF00962"/>
    </source>
</evidence>
<dbReference type="PANTHER" id="PTHR43114">
    <property type="entry name" value="ADENINE DEAMINASE"/>
    <property type="match status" value="1"/>
</dbReference>
<dbReference type="PANTHER" id="PTHR43114:SF6">
    <property type="entry name" value="ADENINE DEAMINASE"/>
    <property type="match status" value="1"/>
</dbReference>
<dbReference type="GO" id="GO:0009168">
    <property type="term" value="P:purine ribonucleoside monophosphate biosynthetic process"/>
    <property type="evidence" value="ECO:0007669"/>
    <property type="project" value="InterPro"/>
</dbReference>
<keyword evidence="5" id="KW-0862">Zinc</keyword>
<dbReference type="SUPFAM" id="SSF51556">
    <property type="entry name" value="Metallo-dependent hydrolases"/>
    <property type="match status" value="1"/>
</dbReference>
<protein>
    <submittedName>
        <fullName evidence="7">Adenosine deaminase</fullName>
    </submittedName>
</protein>
<feature type="domain" description="Adenosine deaminase" evidence="6">
    <location>
        <begin position="1"/>
        <end position="87"/>
    </location>
</feature>
<evidence type="ECO:0000256" key="4">
    <source>
        <dbReference type="ARBA" id="ARBA00022801"/>
    </source>
</evidence>
<dbReference type="PROSITE" id="PS00485">
    <property type="entry name" value="A_DEAMINASE"/>
    <property type="match status" value="1"/>
</dbReference>
<proteinExistence type="inferred from homology"/>
<dbReference type="Gene3D" id="3.20.20.140">
    <property type="entry name" value="Metal-dependent hydrolases"/>
    <property type="match status" value="1"/>
</dbReference>
<dbReference type="InterPro" id="IPR006650">
    <property type="entry name" value="A/AMP_deam_AS"/>
</dbReference>
<name>A0A2A4TAX8_9DELT</name>